<evidence type="ECO:0000256" key="7">
    <source>
        <dbReference type="ARBA" id="ARBA00034703"/>
    </source>
</evidence>
<feature type="region of interest" description="Disordered" evidence="9">
    <location>
        <begin position="1"/>
        <end position="65"/>
    </location>
</feature>
<feature type="compositionally biased region" description="Polar residues" evidence="9">
    <location>
        <begin position="48"/>
        <end position="65"/>
    </location>
</feature>
<dbReference type="PRINTS" id="PR01415">
    <property type="entry name" value="ANKYRIN"/>
</dbReference>
<feature type="compositionally biased region" description="Pro residues" evidence="9">
    <location>
        <begin position="180"/>
        <end position="194"/>
    </location>
</feature>
<feature type="domain" description="BCL-6 corepressor PCGF1 binding" evidence="10">
    <location>
        <begin position="895"/>
        <end position="1008"/>
    </location>
</feature>
<keyword evidence="12" id="KW-1185">Reference proteome</keyword>
<evidence type="ECO:0000313" key="11">
    <source>
        <dbReference type="EMBL" id="KAJ8281704.1"/>
    </source>
</evidence>
<dbReference type="InterPro" id="IPR032365">
    <property type="entry name" value="PUFD"/>
</dbReference>
<feature type="compositionally biased region" description="Basic and acidic residues" evidence="9">
    <location>
        <begin position="377"/>
        <end position="391"/>
    </location>
</feature>
<dbReference type="SUPFAM" id="SSF48403">
    <property type="entry name" value="Ankyrin repeat"/>
    <property type="match status" value="1"/>
</dbReference>
<feature type="compositionally biased region" description="Basic residues" evidence="9">
    <location>
        <begin position="541"/>
        <end position="551"/>
    </location>
</feature>
<dbReference type="Pfam" id="PF16553">
    <property type="entry name" value="PUFD"/>
    <property type="match status" value="1"/>
</dbReference>
<dbReference type="PROSITE" id="PS50088">
    <property type="entry name" value="ANK_REPEAT"/>
    <property type="match status" value="2"/>
</dbReference>
<evidence type="ECO:0000256" key="3">
    <source>
        <dbReference type="ARBA" id="ARBA00022553"/>
    </source>
</evidence>
<keyword evidence="8" id="KW-0040">ANK repeat</keyword>
<feature type="region of interest" description="Disordered" evidence="9">
    <location>
        <begin position="376"/>
        <end position="715"/>
    </location>
</feature>
<feature type="compositionally biased region" description="Pro residues" evidence="9">
    <location>
        <begin position="703"/>
        <end position="712"/>
    </location>
</feature>
<feature type="compositionally biased region" description="Basic residues" evidence="9">
    <location>
        <begin position="506"/>
        <end position="515"/>
    </location>
</feature>
<accession>A0A9Q1DU09</accession>
<dbReference type="GO" id="GO:0000122">
    <property type="term" value="P:negative regulation of transcription by RNA polymerase II"/>
    <property type="evidence" value="ECO:0007669"/>
    <property type="project" value="TreeGrafter"/>
</dbReference>
<feature type="compositionally biased region" description="Basic and acidic residues" evidence="9">
    <location>
        <begin position="619"/>
        <end position="632"/>
    </location>
</feature>
<dbReference type="Gene3D" id="3.10.260.40">
    <property type="entry name" value="BCL-6 corepressor, PCGF1 binding domain"/>
    <property type="match status" value="1"/>
</dbReference>
<dbReference type="Proteomes" id="UP001152803">
    <property type="component" value="Unassembled WGS sequence"/>
</dbReference>
<comment type="subcellular location">
    <subcellularLocation>
        <location evidence="1">Nucleus</location>
    </subcellularLocation>
</comment>
<evidence type="ECO:0000256" key="8">
    <source>
        <dbReference type="PROSITE-ProRule" id="PRU00023"/>
    </source>
</evidence>
<feature type="repeat" description="ANK" evidence="8">
    <location>
        <begin position="790"/>
        <end position="822"/>
    </location>
</feature>
<keyword evidence="2" id="KW-1017">Isopeptide bond</keyword>
<sequence length="1127" mass="121913">MQVDPSSMNIGDGSPVIKHAGAPNKAPVSMVGNPPQNLPPELRGDGPLSQQATTATSTDCKASDISSLQPPLCKITLPPPGLGQISALRETTASQLTHVECRPQTSSSGVAPNLQTFPYHFTVAKAPAPEARLPSTAVHKNKHGPVSGGKNSNAGAEHGSPLHSVASPVVARPLKQPTSGPTPSPPVSVSPSTPPAIVSTHSRLLNHLEKSPSHQGVEKTPIMYSRLKSQCAVVHKPTVTELRDVPLDLSSKSKRPKAAKEPQDASPATECHLAEDGQGGDPIPPKRAVPASFGPGGPLSIFPETLRNGAPPKQGSRLLNHQAHKPSMPWAKSPHSSTSNLAGTYVGVASPILASTLRSKDGKGAAFVEDLQSTAKQMEKGLKRSRDKEGSTSEWPHRRKKKQGAPVLESGQPDKATSRPPDEREKVARVWSDVTEVTRPPRIKAGNESSPVVDTPTLQSSPDWLNQEAGPVASCPPRQKRGRRPAEKNLPAPKVSAPSPAPQPQVRRKRGRPRSKPLPDQGCLPTPKPAPAGAEVDASPRKKRKRRRNRKYQNGEYVMERDRAGEEDGKCVATRQATRAGTDQRVGLYPRLSATLTCRSASPDRSPRRPLQTRSGSARHSERPVSPEDKPSGKRKFKSKHLCDTEEKKFKTKRGGSGKRSAPLVSDGGGSPVKKPPDLPASPRGRPSPAGRRGSAGRGRAPESPPGRPPPPEVRRLIVNKNAGETLLQRAARLGYQEVVLYCLEKDEREVNRRDNAGYTALHEACARGWTQIVQVLLEHGADVNCSAQDGTRPIHDAVASDNLPAVWMLLNRGADPTLATYSGQTAVKLAQSNSMKTFLSEYFADLDGRSSEDPSMHWDFYSSAVFEAGQEACWDFLLSFPGAEEGQKEASAEEDCFMFEFSSQPLLPCYHVQVSLSQGFCNWFLLSDVLKRLKMSARIFRARYPHLEVVSVSWAELCRQVSVSQLTAVPEDAAGGEDQDAGGQVELVRCVLELQELLGSSVHFLEPETPPATQTGPKAESNSPSPRSKKSNKKEERMQWAAMLEVPYQRGAQGVLGWDPKALFWAVTLPVHKVLQSPVEPAGVKEPEDCVGWLTITDAWGGWRPYDGLSRRWSPLVTAGDRCKWG</sequence>
<dbReference type="PROSITE" id="PS50297">
    <property type="entry name" value="ANK_REP_REGION"/>
    <property type="match status" value="2"/>
</dbReference>
<feature type="compositionally biased region" description="Basic and acidic residues" evidence="9">
    <location>
        <begin position="558"/>
        <end position="570"/>
    </location>
</feature>
<name>A0A9Q1DU09_CONCO</name>
<evidence type="ECO:0000313" key="12">
    <source>
        <dbReference type="Proteomes" id="UP001152803"/>
    </source>
</evidence>
<keyword evidence="6" id="KW-0539">Nucleus</keyword>
<keyword evidence="4" id="KW-0677">Repeat</keyword>
<evidence type="ECO:0000256" key="9">
    <source>
        <dbReference type="SAM" id="MobiDB-lite"/>
    </source>
</evidence>
<dbReference type="Gene3D" id="1.25.40.20">
    <property type="entry name" value="Ankyrin repeat-containing domain"/>
    <property type="match status" value="1"/>
</dbReference>
<feature type="repeat" description="ANK" evidence="8">
    <location>
        <begin position="757"/>
        <end position="789"/>
    </location>
</feature>
<feature type="region of interest" description="Disordered" evidence="9">
    <location>
        <begin position="136"/>
        <end position="197"/>
    </location>
</feature>
<dbReference type="SMART" id="SM00248">
    <property type="entry name" value="ANK"/>
    <property type="match status" value="3"/>
</dbReference>
<feature type="compositionally biased region" description="Basic and acidic residues" evidence="9">
    <location>
        <begin position="416"/>
        <end position="428"/>
    </location>
</feature>
<keyword evidence="3" id="KW-0597">Phosphoprotein</keyword>
<evidence type="ECO:0000256" key="4">
    <source>
        <dbReference type="ARBA" id="ARBA00022737"/>
    </source>
</evidence>
<dbReference type="EMBL" id="JAFJMO010000003">
    <property type="protein sequence ID" value="KAJ8281704.1"/>
    <property type="molecule type" value="Genomic_DNA"/>
</dbReference>
<feature type="region of interest" description="Disordered" evidence="9">
    <location>
        <begin position="1006"/>
        <end position="1037"/>
    </location>
</feature>
<dbReference type="AlphaFoldDB" id="A0A9Q1DU09"/>
<evidence type="ECO:0000256" key="1">
    <source>
        <dbReference type="ARBA" id="ARBA00004123"/>
    </source>
</evidence>
<evidence type="ECO:0000256" key="5">
    <source>
        <dbReference type="ARBA" id="ARBA00022843"/>
    </source>
</evidence>
<dbReference type="PANTHER" id="PTHR24117">
    <property type="entry name" value="AGAP007537-PB"/>
    <property type="match status" value="1"/>
</dbReference>
<dbReference type="FunFam" id="1.25.40.20:FF:000032">
    <property type="entry name" value="BCL-6 corepressor isoform X1"/>
    <property type="match status" value="1"/>
</dbReference>
<feature type="region of interest" description="Disordered" evidence="9">
    <location>
        <begin position="245"/>
        <end position="319"/>
    </location>
</feature>
<comment type="caution">
    <text evidence="11">The sequence shown here is derived from an EMBL/GenBank/DDBJ whole genome shotgun (WGS) entry which is preliminary data.</text>
</comment>
<dbReference type="InterPro" id="IPR047144">
    <property type="entry name" value="BCOR-like"/>
</dbReference>
<evidence type="ECO:0000256" key="2">
    <source>
        <dbReference type="ARBA" id="ARBA00022499"/>
    </source>
</evidence>
<proteinExistence type="inferred from homology"/>
<dbReference type="GO" id="GO:0003714">
    <property type="term" value="F:transcription corepressor activity"/>
    <property type="evidence" value="ECO:0007669"/>
    <property type="project" value="TreeGrafter"/>
</dbReference>
<protein>
    <recommendedName>
        <fullName evidence="10">BCL-6 corepressor PCGF1 binding domain-containing protein</fullName>
    </recommendedName>
</protein>
<feature type="compositionally biased region" description="Low complexity" evidence="9">
    <location>
        <begin position="681"/>
        <end position="693"/>
    </location>
</feature>
<dbReference type="InterPro" id="IPR038227">
    <property type="entry name" value="PUFD_som_sf"/>
</dbReference>
<evidence type="ECO:0000256" key="6">
    <source>
        <dbReference type="ARBA" id="ARBA00023242"/>
    </source>
</evidence>
<dbReference type="GO" id="GO:0005634">
    <property type="term" value="C:nucleus"/>
    <property type="evidence" value="ECO:0007669"/>
    <property type="project" value="UniProtKB-SubCell"/>
</dbReference>
<dbReference type="InterPro" id="IPR002110">
    <property type="entry name" value="Ankyrin_rpt"/>
</dbReference>
<reference evidence="11" key="1">
    <citation type="journal article" date="2023" name="Science">
        <title>Genome structures resolve the early diversification of teleost fishes.</title>
        <authorList>
            <person name="Parey E."/>
            <person name="Louis A."/>
            <person name="Montfort J."/>
            <person name="Bouchez O."/>
            <person name="Roques C."/>
            <person name="Iampietro C."/>
            <person name="Lluch J."/>
            <person name="Castinel A."/>
            <person name="Donnadieu C."/>
            <person name="Desvignes T."/>
            <person name="Floi Bucao C."/>
            <person name="Jouanno E."/>
            <person name="Wen M."/>
            <person name="Mejri S."/>
            <person name="Dirks R."/>
            <person name="Jansen H."/>
            <person name="Henkel C."/>
            <person name="Chen W.J."/>
            <person name="Zahm M."/>
            <person name="Cabau C."/>
            <person name="Klopp C."/>
            <person name="Thompson A.W."/>
            <person name="Robinson-Rechavi M."/>
            <person name="Braasch I."/>
            <person name="Lecointre G."/>
            <person name="Bobe J."/>
            <person name="Postlethwait J.H."/>
            <person name="Berthelot C."/>
            <person name="Roest Crollius H."/>
            <person name="Guiguen Y."/>
        </authorList>
    </citation>
    <scope>NUCLEOTIDE SEQUENCE</scope>
    <source>
        <strain evidence="11">Concon-B</strain>
    </source>
</reference>
<dbReference type="InterPro" id="IPR036770">
    <property type="entry name" value="Ankyrin_rpt-contain_sf"/>
</dbReference>
<dbReference type="OrthoDB" id="3666223at2759"/>
<organism evidence="11 12">
    <name type="scientific">Conger conger</name>
    <name type="common">Conger eel</name>
    <name type="synonym">Muraena conger</name>
    <dbReference type="NCBI Taxonomy" id="82655"/>
    <lineage>
        <taxon>Eukaryota</taxon>
        <taxon>Metazoa</taxon>
        <taxon>Chordata</taxon>
        <taxon>Craniata</taxon>
        <taxon>Vertebrata</taxon>
        <taxon>Euteleostomi</taxon>
        <taxon>Actinopterygii</taxon>
        <taxon>Neopterygii</taxon>
        <taxon>Teleostei</taxon>
        <taxon>Anguilliformes</taxon>
        <taxon>Congridae</taxon>
        <taxon>Conger</taxon>
    </lineage>
</organism>
<evidence type="ECO:0000259" key="10">
    <source>
        <dbReference type="Pfam" id="PF16553"/>
    </source>
</evidence>
<gene>
    <name evidence="11" type="ORF">COCON_G00042230</name>
</gene>
<feature type="compositionally biased region" description="Polar residues" evidence="9">
    <location>
        <begin position="447"/>
        <end position="464"/>
    </location>
</feature>
<keyword evidence="5" id="KW-0832">Ubl conjugation</keyword>
<dbReference type="PANTHER" id="PTHR24117:SF6">
    <property type="entry name" value="BCL-6 COREPRESSOR-LIKE PROTEIN 1"/>
    <property type="match status" value="1"/>
</dbReference>
<comment type="similarity">
    <text evidence="7">Belongs to the BCOR family.</text>
</comment>
<dbReference type="Pfam" id="PF12796">
    <property type="entry name" value="Ank_2"/>
    <property type="match status" value="1"/>
</dbReference>